<dbReference type="InterPro" id="IPR016181">
    <property type="entry name" value="Acyl_CoA_acyltransferase"/>
</dbReference>
<dbReference type="Pfam" id="PF00583">
    <property type="entry name" value="Acetyltransf_1"/>
    <property type="match status" value="1"/>
</dbReference>
<dbReference type="AlphaFoldDB" id="A0A3E2B3K1"/>
<dbReference type="RefSeq" id="WP_117142279.1">
    <property type="nucleotide sequence ID" value="NZ_CAKXKJ010000015.1"/>
</dbReference>
<reference evidence="2 3" key="1">
    <citation type="submission" date="2018-07" db="EMBL/GenBank/DDBJ databases">
        <title>GABA Modulating Bacteria of the Human Gut Microbiota.</title>
        <authorList>
            <person name="Strandwitz P."/>
            <person name="Kim K.H."/>
            <person name="Terekhova D."/>
            <person name="Liu J.K."/>
            <person name="Sharma A."/>
            <person name="Levering J."/>
            <person name="Mcdonald D."/>
            <person name="Dietrich D."/>
            <person name="Ramadhar T.R."/>
            <person name="Lekbua A."/>
            <person name="Mroue N."/>
            <person name="Liston C."/>
            <person name="Stewart E.J."/>
            <person name="Dubin M.J."/>
            <person name="Zengler K."/>
            <person name="Knight R."/>
            <person name="Gilbert J.A."/>
            <person name="Clardy J."/>
            <person name="Lewis K."/>
        </authorList>
    </citation>
    <scope>NUCLEOTIDE SEQUENCE [LARGE SCALE GENOMIC DNA]</scope>
    <source>
        <strain evidence="2 3">KLE1738</strain>
    </source>
</reference>
<dbReference type="EMBL" id="QQRQ01000009">
    <property type="protein sequence ID" value="RFT06561.1"/>
    <property type="molecule type" value="Genomic_DNA"/>
</dbReference>
<dbReference type="Gene3D" id="3.40.630.30">
    <property type="match status" value="1"/>
</dbReference>
<dbReference type="PROSITE" id="PS51186">
    <property type="entry name" value="GNAT"/>
    <property type="match status" value="1"/>
</dbReference>
<keyword evidence="3" id="KW-1185">Reference proteome</keyword>
<dbReference type="Proteomes" id="UP000260649">
    <property type="component" value="Unassembled WGS sequence"/>
</dbReference>
<evidence type="ECO:0000313" key="3">
    <source>
        <dbReference type="Proteomes" id="UP000260649"/>
    </source>
</evidence>
<sequence>MMRIYSIRERPEYIPAMLESLENHWPACMPWIQKHMEQVRQTDAPLPDAYIAVEKGKVVGGYTLAVKEILWSEDKGLWIATLYVDPAFRGRHLSPVLLAHARRQGGRLGFEKIYLATEHSNYYEKYGFFPIGPDACAWGEPTRMFENTTLPPKVRRIA</sequence>
<feature type="domain" description="N-acetyltransferase" evidence="1">
    <location>
        <begin position="2"/>
        <end position="149"/>
    </location>
</feature>
<dbReference type="OrthoDB" id="9789053at2"/>
<name>A0A3E2B3K1_9FIRM</name>
<protein>
    <submittedName>
        <fullName evidence="2">GNAT family N-acetyltransferase</fullName>
    </submittedName>
</protein>
<gene>
    <name evidence="2" type="ORF">DV520_07150</name>
</gene>
<keyword evidence="2" id="KW-0808">Transferase</keyword>
<accession>A0A3E2B3K1</accession>
<comment type="caution">
    <text evidence="2">The sequence shown here is derived from an EMBL/GenBank/DDBJ whole genome shotgun (WGS) entry which is preliminary data.</text>
</comment>
<evidence type="ECO:0000313" key="2">
    <source>
        <dbReference type="EMBL" id="RFT06561.1"/>
    </source>
</evidence>
<dbReference type="CDD" id="cd04301">
    <property type="entry name" value="NAT_SF"/>
    <property type="match status" value="1"/>
</dbReference>
<proteinExistence type="predicted"/>
<organism evidence="2 3">
    <name type="scientific">Evtepia gabavorous</name>
    <dbReference type="NCBI Taxonomy" id="2211183"/>
    <lineage>
        <taxon>Bacteria</taxon>
        <taxon>Bacillati</taxon>
        <taxon>Bacillota</taxon>
        <taxon>Clostridia</taxon>
        <taxon>Eubacteriales</taxon>
        <taxon>Evtepia</taxon>
    </lineage>
</organism>
<dbReference type="GO" id="GO:0016747">
    <property type="term" value="F:acyltransferase activity, transferring groups other than amino-acyl groups"/>
    <property type="evidence" value="ECO:0007669"/>
    <property type="project" value="InterPro"/>
</dbReference>
<dbReference type="InterPro" id="IPR000182">
    <property type="entry name" value="GNAT_dom"/>
</dbReference>
<dbReference type="SUPFAM" id="SSF55729">
    <property type="entry name" value="Acyl-CoA N-acyltransferases (Nat)"/>
    <property type="match status" value="1"/>
</dbReference>
<evidence type="ECO:0000259" key="1">
    <source>
        <dbReference type="PROSITE" id="PS51186"/>
    </source>
</evidence>